<dbReference type="FunFam" id="1.50.40.10:FF:000116">
    <property type="entry name" value="Mitochondrial substrate carrier"/>
    <property type="match status" value="1"/>
</dbReference>
<dbReference type="InterPro" id="IPR018108">
    <property type="entry name" value="MCP_transmembrane"/>
</dbReference>
<name>A0AAV6W1K9_9LAMI</name>
<gene>
    <name evidence="12" type="ORF">BUALT_Bualt19G0005000</name>
</gene>
<evidence type="ECO:0000313" key="13">
    <source>
        <dbReference type="Proteomes" id="UP000826271"/>
    </source>
</evidence>
<evidence type="ECO:0000256" key="1">
    <source>
        <dbReference type="ARBA" id="ARBA00004448"/>
    </source>
</evidence>
<sequence>MESTEKWMEQVECPTIQSGHQHRPDMAAIGGLIRDMAGLTSTWDSGIRKVEVKSGRWEAVDSIKNESPTHRVQPNEATKMGGNHLSVITQNHLYSPIIKAAEVVKSTTSFLTPSHTQNAVTYKLPSHTHNTHSLRAASLSPPPSTAAAKYRYSFPSNVILHTIVELGLLKPFFSPFFDLFGIFLVDLMASEDVKTSESAVSTIVNFAEEAKLAKEEIKPTKYQVYSICKSLVAGGVAGGVSRTAVAPLERLKILLQVQNPHNIKYNGTIQGLKYIFRTEGLRGLFKGNGTNCARIVPNSAVKFFSYEQASKYGVYCICTNNELAMVQDAQLTPLLRLGAGACAGIIAMSATYPMDMVRGRITVQTDKSPYQYRGMVHALSTVLREEGFRALYKGWLPSVIGVVPYVGLNFAVYESLKDWLIKSRTFGLVEENNELGVVTRLACGAAAGTVGQTVAYPLDVIRRRMQMVGWSHASSIVTGDGRGKAPLEYTGMVDAFRKTVRHEGFRALYKGLVPNSVKVVPSIAIAFVTYEQVKEVLGVEIRISD</sequence>
<keyword evidence="3 11" id="KW-0813">Transport</keyword>
<keyword evidence="5" id="KW-0677">Repeat</keyword>
<keyword evidence="6" id="KW-0999">Mitochondrion inner membrane</keyword>
<evidence type="ECO:0000256" key="10">
    <source>
        <dbReference type="PROSITE-ProRule" id="PRU00282"/>
    </source>
</evidence>
<dbReference type="PRINTS" id="PR00926">
    <property type="entry name" value="MITOCARRIER"/>
</dbReference>
<dbReference type="Proteomes" id="UP000826271">
    <property type="component" value="Unassembled WGS sequence"/>
</dbReference>
<evidence type="ECO:0000256" key="4">
    <source>
        <dbReference type="ARBA" id="ARBA00022692"/>
    </source>
</evidence>
<keyword evidence="13" id="KW-1185">Reference proteome</keyword>
<feature type="repeat" description="Solcar" evidence="10">
    <location>
        <begin position="331"/>
        <end position="419"/>
    </location>
</feature>
<evidence type="ECO:0008006" key="14">
    <source>
        <dbReference type="Google" id="ProtNLM"/>
    </source>
</evidence>
<proteinExistence type="inferred from homology"/>
<evidence type="ECO:0000256" key="3">
    <source>
        <dbReference type="ARBA" id="ARBA00022448"/>
    </source>
</evidence>
<reference evidence="12" key="1">
    <citation type="submission" date="2019-10" db="EMBL/GenBank/DDBJ databases">
        <authorList>
            <person name="Zhang R."/>
            <person name="Pan Y."/>
            <person name="Wang J."/>
            <person name="Ma R."/>
            <person name="Yu S."/>
        </authorList>
    </citation>
    <scope>NUCLEOTIDE SEQUENCE</scope>
    <source>
        <strain evidence="12">LA-IB0</strain>
        <tissue evidence="12">Leaf</tissue>
    </source>
</reference>
<dbReference type="PROSITE" id="PS50920">
    <property type="entry name" value="SOLCAR"/>
    <property type="match status" value="3"/>
</dbReference>
<dbReference type="EMBL" id="WHWC01000019">
    <property type="protein sequence ID" value="KAG8363273.1"/>
    <property type="molecule type" value="Genomic_DNA"/>
</dbReference>
<evidence type="ECO:0000256" key="6">
    <source>
        <dbReference type="ARBA" id="ARBA00022792"/>
    </source>
</evidence>
<protein>
    <recommendedName>
        <fullName evidence="14">Mitochondrial carrier protein</fullName>
    </recommendedName>
</protein>
<dbReference type="Gene3D" id="1.50.40.10">
    <property type="entry name" value="Mitochondrial carrier domain"/>
    <property type="match status" value="1"/>
</dbReference>
<dbReference type="AlphaFoldDB" id="A0AAV6W1K9"/>
<comment type="similarity">
    <text evidence="2 11">Belongs to the mitochondrial carrier (TC 2.A.29) family.</text>
</comment>
<comment type="subcellular location">
    <subcellularLocation>
        <location evidence="1">Mitochondrion inner membrane</location>
        <topology evidence="1">Multi-pass membrane protein</topology>
    </subcellularLocation>
</comment>
<dbReference type="PANTHER" id="PTHR24089">
    <property type="entry name" value="SOLUTE CARRIER FAMILY 25"/>
    <property type="match status" value="1"/>
</dbReference>
<keyword evidence="8" id="KW-0496">Mitochondrion</keyword>
<keyword evidence="9 10" id="KW-0472">Membrane</keyword>
<comment type="caution">
    <text evidence="12">The sequence shown here is derived from an EMBL/GenBank/DDBJ whole genome shotgun (WGS) entry which is preliminary data.</text>
</comment>
<evidence type="ECO:0000256" key="9">
    <source>
        <dbReference type="ARBA" id="ARBA00023136"/>
    </source>
</evidence>
<dbReference type="InterPro" id="IPR023395">
    <property type="entry name" value="MCP_dom_sf"/>
</dbReference>
<evidence type="ECO:0000256" key="5">
    <source>
        <dbReference type="ARBA" id="ARBA00022737"/>
    </source>
</evidence>
<feature type="repeat" description="Solcar" evidence="10">
    <location>
        <begin position="435"/>
        <end position="536"/>
    </location>
</feature>
<evidence type="ECO:0000256" key="2">
    <source>
        <dbReference type="ARBA" id="ARBA00006375"/>
    </source>
</evidence>
<evidence type="ECO:0000256" key="11">
    <source>
        <dbReference type="RuleBase" id="RU000488"/>
    </source>
</evidence>
<dbReference type="InterPro" id="IPR002067">
    <property type="entry name" value="MCP"/>
</dbReference>
<keyword evidence="4 10" id="KW-0812">Transmembrane</keyword>
<evidence type="ECO:0000256" key="7">
    <source>
        <dbReference type="ARBA" id="ARBA00022989"/>
    </source>
</evidence>
<dbReference type="SUPFAM" id="SSF103506">
    <property type="entry name" value="Mitochondrial carrier"/>
    <property type="match status" value="1"/>
</dbReference>
<accession>A0AAV6W1K9</accession>
<keyword evidence="7" id="KW-1133">Transmembrane helix</keyword>
<evidence type="ECO:0000313" key="12">
    <source>
        <dbReference type="EMBL" id="KAG8363273.1"/>
    </source>
</evidence>
<dbReference type="Pfam" id="PF00153">
    <property type="entry name" value="Mito_carr"/>
    <property type="match status" value="3"/>
</dbReference>
<dbReference type="GO" id="GO:0055085">
    <property type="term" value="P:transmembrane transport"/>
    <property type="evidence" value="ECO:0007669"/>
    <property type="project" value="InterPro"/>
</dbReference>
<dbReference type="GO" id="GO:0005743">
    <property type="term" value="C:mitochondrial inner membrane"/>
    <property type="evidence" value="ECO:0007669"/>
    <property type="project" value="UniProtKB-SubCell"/>
</dbReference>
<organism evidence="12 13">
    <name type="scientific">Buddleja alternifolia</name>
    <dbReference type="NCBI Taxonomy" id="168488"/>
    <lineage>
        <taxon>Eukaryota</taxon>
        <taxon>Viridiplantae</taxon>
        <taxon>Streptophyta</taxon>
        <taxon>Embryophyta</taxon>
        <taxon>Tracheophyta</taxon>
        <taxon>Spermatophyta</taxon>
        <taxon>Magnoliopsida</taxon>
        <taxon>eudicotyledons</taxon>
        <taxon>Gunneridae</taxon>
        <taxon>Pentapetalae</taxon>
        <taxon>asterids</taxon>
        <taxon>lamiids</taxon>
        <taxon>Lamiales</taxon>
        <taxon>Scrophulariaceae</taxon>
        <taxon>Buddlejeae</taxon>
        <taxon>Buddleja</taxon>
    </lineage>
</organism>
<evidence type="ECO:0000256" key="8">
    <source>
        <dbReference type="ARBA" id="ARBA00023128"/>
    </source>
</evidence>
<feature type="repeat" description="Solcar" evidence="10">
    <location>
        <begin position="225"/>
        <end position="312"/>
    </location>
</feature>